<comment type="caution">
    <text evidence="2">The sequence shown here is derived from an EMBL/GenBank/DDBJ whole genome shotgun (WGS) entry which is preliminary data.</text>
</comment>
<proteinExistence type="predicted"/>
<organism evidence="2 3">
    <name type="scientific">Colletotrichum zoysiae</name>
    <dbReference type="NCBI Taxonomy" id="1216348"/>
    <lineage>
        <taxon>Eukaryota</taxon>
        <taxon>Fungi</taxon>
        <taxon>Dikarya</taxon>
        <taxon>Ascomycota</taxon>
        <taxon>Pezizomycotina</taxon>
        <taxon>Sordariomycetes</taxon>
        <taxon>Hypocreomycetidae</taxon>
        <taxon>Glomerellales</taxon>
        <taxon>Glomerellaceae</taxon>
        <taxon>Colletotrichum</taxon>
        <taxon>Colletotrichum graminicola species complex</taxon>
    </lineage>
</organism>
<reference evidence="2" key="1">
    <citation type="submission" date="2021-06" db="EMBL/GenBank/DDBJ databases">
        <title>Comparative genomics, transcriptomics and evolutionary studies reveal genomic signatures of adaptation to plant cell wall in hemibiotrophic fungi.</title>
        <authorList>
            <consortium name="DOE Joint Genome Institute"/>
            <person name="Baroncelli R."/>
            <person name="Diaz J.F."/>
            <person name="Benocci T."/>
            <person name="Peng M."/>
            <person name="Battaglia E."/>
            <person name="Haridas S."/>
            <person name="Andreopoulos W."/>
            <person name="Labutti K."/>
            <person name="Pangilinan J."/>
            <person name="Floch G.L."/>
            <person name="Makela M.R."/>
            <person name="Henrissat B."/>
            <person name="Grigoriev I.V."/>
            <person name="Crouch J.A."/>
            <person name="De Vries R.P."/>
            <person name="Sukno S.A."/>
            <person name="Thon M.R."/>
        </authorList>
    </citation>
    <scope>NUCLEOTIDE SEQUENCE</scope>
    <source>
        <strain evidence="2">MAFF235873</strain>
    </source>
</reference>
<protein>
    <recommendedName>
        <fullName evidence="1">RNase III domain-containing protein</fullName>
    </recommendedName>
</protein>
<dbReference type="EMBL" id="MU843054">
    <property type="protein sequence ID" value="KAK2022206.1"/>
    <property type="molecule type" value="Genomic_DNA"/>
</dbReference>
<dbReference type="GO" id="GO:0006396">
    <property type="term" value="P:RNA processing"/>
    <property type="evidence" value="ECO:0007669"/>
    <property type="project" value="InterPro"/>
</dbReference>
<dbReference type="AlphaFoldDB" id="A0AAD9H5I6"/>
<dbReference type="Pfam" id="PF00636">
    <property type="entry name" value="Ribonuclease_3"/>
    <property type="match status" value="1"/>
</dbReference>
<dbReference type="CDD" id="cd00593">
    <property type="entry name" value="RIBOc"/>
    <property type="match status" value="1"/>
</dbReference>
<dbReference type="SMART" id="SM00535">
    <property type="entry name" value="RIBOc"/>
    <property type="match status" value="1"/>
</dbReference>
<feature type="domain" description="RNase III" evidence="1">
    <location>
        <begin position="77"/>
        <end position="136"/>
    </location>
</feature>
<dbReference type="PROSITE" id="PS50142">
    <property type="entry name" value="RNASE_3_2"/>
    <property type="match status" value="1"/>
</dbReference>
<evidence type="ECO:0000313" key="2">
    <source>
        <dbReference type="EMBL" id="KAK2022206.1"/>
    </source>
</evidence>
<evidence type="ECO:0000259" key="1">
    <source>
        <dbReference type="PROSITE" id="PS50142"/>
    </source>
</evidence>
<name>A0AAD9H5I6_9PEZI</name>
<dbReference type="Proteomes" id="UP001232148">
    <property type="component" value="Unassembled WGS sequence"/>
</dbReference>
<dbReference type="GO" id="GO:0004525">
    <property type="term" value="F:ribonuclease III activity"/>
    <property type="evidence" value="ECO:0007669"/>
    <property type="project" value="InterPro"/>
</dbReference>
<keyword evidence="3" id="KW-1185">Reference proteome</keyword>
<dbReference type="Gene3D" id="1.10.1520.10">
    <property type="entry name" value="Ribonuclease III domain"/>
    <property type="match status" value="1"/>
</dbReference>
<gene>
    <name evidence="2" type="ORF">LX32DRAFT_205506</name>
</gene>
<dbReference type="InterPro" id="IPR036389">
    <property type="entry name" value="RNase_III_sf"/>
</dbReference>
<evidence type="ECO:0000313" key="3">
    <source>
        <dbReference type="Proteomes" id="UP001232148"/>
    </source>
</evidence>
<dbReference type="InterPro" id="IPR000999">
    <property type="entry name" value="RNase_III_dom"/>
</dbReference>
<accession>A0AAD9H5I6</accession>
<dbReference type="SUPFAM" id="SSF69065">
    <property type="entry name" value="RNase III domain-like"/>
    <property type="match status" value="1"/>
</dbReference>
<sequence>MNPHQEISKIHLASQITGHVFGQDVWICEALQAPGSPVTSVGSRILPEGNKRLAGLGRTVMSLIIVERAVDENITIGDTSERLQKLSRNEQLANFCDNIGLSRCITRNPSQQGTISPRTKADTIEAVLGAVYKDGGLDAVDKVLKYIGFPTRAPHR</sequence>